<gene>
    <name evidence="1" type="ORF">PHISCL_04257</name>
</gene>
<protein>
    <recommendedName>
        <fullName evidence="3">Phosphotransferase enzyme family</fullName>
    </recommendedName>
</protein>
<keyword evidence="2" id="KW-1185">Reference proteome</keyword>
<reference evidence="2" key="1">
    <citation type="submission" date="2017-02" db="EMBL/GenBank/DDBJ databases">
        <authorList>
            <person name="Tafer H."/>
            <person name="Lopandic K."/>
        </authorList>
    </citation>
    <scope>NUCLEOTIDE SEQUENCE [LARGE SCALE GENOMIC DNA]</scope>
    <source>
        <strain evidence="2">CBS 366.77</strain>
    </source>
</reference>
<evidence type="ECO:0000313" key="2">
    <source>
        <dbReference type="Proteomes" id="UP000266188"/>
    </source>
</evidence>
<name>A0A3A2ZZR8_9EURO</name>
<proteinExistence type="predicted"/>
<sequence>MWGYHEFPRPCGAYGTFRASSANGSDITIIKIIMQIPYHGSEFAIPAERGRQASTKLPFYGRDMLKVFETLTNNKCTSSPALISVNHEKQDDESKMVPGGFMTYLLLEHLPGIQMGPCFWDLNREERDKIRSAFRTSWEECMRSRFHPWGRHSLFWDADSNKVTSTYDRYFFKFGDKRREPSRDLWTEYEWILFGLAEGPRNPNLQINIFDALKGSCDTSAWRM</sequence>
<evidence type="ECO:0008006" key="3">
    <source>
        <dbReference type="Google" id="ProtNLM"/>
    </source>
</evidence>
<dbReference type="AlphaFoldDB" id="A0A3A2ZZR8"/>
<comment type="caution">
    <text evidence="1">The sequence shown here is derived from an EMBL/GenBank/DDBJ whole genome shotgun (WGS) entry which is preliminary data.</text>
</comment>
<dbReference type="EMBL" id="MVGC01000122">
    <property type="protein sequence ID" value="RJE23405.1"/>
    <property type="molecule type" value="Genomic_DNA"/>
</dbReference>
<dbReference type="Proteomes" id="UP000266188">
    <property type="component" value="Unassembled WGS sequence"/>
</dbReference>
<accession>A0A3A2ZZR8</accession>
<evidence type="ECO:0000313" key="1">
    <source>
        <dbReference type="EMBL" id="RJE23405.1"/>
    </source>
</evidence>
<organism evidence="1 2">
    <name type="scientific">Aspergillus sclerotialis</name>
    <dbReference type="NCBI Taxonomy" id="2070753"/>
    <lineage>
        <taxon>Eukaryota</taxon>
        <taxon>Fungi</taxon>
        <taxon>Dikarya</taxon>
        <taxon>Ascomycota</taxon>
        <taxon>Pezizomycotina</taxon>
        <taxon>Eurotiomycetes</taxon>
        <taxon>Eurotiomycetidae</taxon>
        <taxon>Eurotiales</taxon>
        <taxon>Aspergillaceae</taxon>
        <taxon>Aspergillus</taxon>
        <taxon>Aspergillus subgen. Polypaecilum</taxon>
    </lineage>
</organism>
<dbReference type="OrthoDB" id="5401170at2759"/>